<reference evidence="7 8" key="1">
    <citation type="submission" date="2023-04" db="EMBL/GenBank/DDBJ databases">
        <title>Genome dynamics across the evolutionary transition to endosymbiosis.</title>
        <authorList>
            <person name="Siozios S."/>
            <person name="Nadal-Jimenez P."/>
            <person name="Azagi T."/>
            <person name="Sprong H."/>
            <person name="Frost C.L."/>
            <person name="Parratt S.R."/>
            <person name="Taylor G."/>
            <person name="Brettell L."/>
            <person name="Lew K.C."/>
            <person name="Croft L."/>
            <person name="King K.C."/>
            <person name="Brockhurst M.A."/>
            <person name="Hypsa V."/>
            <person name="Novakova E."/>
            <person name="Darby A.C."/>
            <person name="Hurst G.D.D."/>
        </authorList>
    </citation>
    <scope>NUCLEOTIDE SEQUENCE [LARGE SCALE GENOMIC DNA]</scope>
    <source>
        <strain evidence="8">aApi_AU</strain>
        <plasmid evidence="7 8">paApi_AU2</plasmid>
    </source>
</reference>
<dbReference type="PROSITE" id="PS52015">
    <property type="entry name" value="TONB_CTD"/>
    <property type="match status" value="1"/>
</dbReference>
<dbReference type="InterPro" id="IPR006260">
    <property type="entry name" value="TonB/TolA_C"/>
</dbReference>
<keyword evidence="4" id="KW-0472">Membrane</keyword>
<comment type="function">
    <text evidence="5">Interacts with outer membrane receptor proteins that carry out high-affinity binding and energy dependent uptake into the periplasmic space of specific substrates. It could act to transduce energy from the cytoplasmic membrane to specific energy-requiring processes in the outer membrane, resulting in the release into the periplasm of ligands bound by these outer membrane proteins.</text>
</comment>
<dbReference type="SUPFAM" id="SSF74653">
    <property type="entry name" value="TolA/TonB C-terminal domain"/>
    <property type="match status" value="1"/>
</dbReference>
<keyword evidence="8" id="KW-1185">Reference proteome</keyword>
<dbReference type="NCBIfam" id="TIGR01352">
    <property type="entry name" value="tonB_Cterm"/>
    <property type="match status" value="1"/>
</dbReference>
<keyword evidence="5" id="KW-0735">Signal-anchor</keyword>
<keyword evidence="5" id="KW-0653">Protein transport</keyword>
<dbReference type="Pfam" id="PF03544">
    <property type="entry name" value="TonB_C"/>
    <property type="match status" value="1"/>
</dbReference>
<keyword evidence="3" id="KW-1133">Transmembrane helix</keyword>
<proteinExistence type="inferred from homology"/>
<dbReference type="PRINTS" id="PR01374">
    <property type="entry name" value="TONBPROTEIN"/>
</dbReference>
<dbReference type="InterPro" id="IPR037682">
    <property type="entry name" value="TonB_C"/>
</dbReference>
<feature type="domain" description="TonB C-terminal" evidence="6">
    <location>
        <begin position="56"/>
        <end position="147"/>
    </location>
</feature>
<dbReference type="EMBL" id="CP123758">
    <property type="protein sequence ID" value="WGO82346.1"/>
    <property type="molecule type" value="Genomic_DNA"/>
</dbReference>
<evidence type="ECO:0000256" key="3">
    <source>
        <dbReference type="ARBA" id="ARBA00022989"/>
    </source>
</evidence>
<dbReference type="Gene3D" id="3.30.2420.10">
    <property type="entry name" value="TonB"/>
    <property type="match status" value="1"/>
</dbReference>
<comment type="subcellular location">
    <subcellularLocation>
        <location evidence="5">Cell inner membrane</location>
        <topology evidence="5">Single-pass membrane protein</topology>
        <orientation evidence="5">Periplasmic side</orientation>
    </subcellularLocation>
    <subcellularLocation>
        <location evidence="1">Membrane</location>
        <topology evidence="1">Single-pass membrane protein</topology>
    </subcellularLocation>
</comment>
<organism evidence="7 8">
    <name type="scientific">Arsenophonus apicola</name>
    <dbReference type="NCBI Taxonomy" id="2879119"/>
    <lineage>
        <taxon>Bacteria</taxon>
        <taxon>Pseudomonadati</taxon>
        <taxon>Pseudomonadota</taxon>
        <taxon>Gammaproteobacteria</taxon>
        <taxon>Enterobacterales</taxon>
        <taxon>Morganellaceae</taxon>
        <taxon>Arsenophonus</taxon>
    </lineage>
</organism>
<evidence type="ECO:0000256" key="4">
    <source>
        <dbReference type="ARBA" id="ARBA00023136"/>
    </source>
</evidence>
<evidence type="ECO:0000313" key="7">
    <source>
        <dbReference type="EMBL" id="WGO82346.1"/>
    </source>
</evidence>
<evidence type="ECO:0000256" key="1">
    <source>
        <dbReference type="ARBA" id="ARBA00004167"/>
    </source>
</evidence>
<dbReference type="InterPro" id="IPR003538">
    <property type="entry name" value="TonB"/>
</dbReference>
<accession>A0ABY8P022</accession>
<geneLocation type="plasmid" evidence="7 8">
    <name>paApi_AU2</name>
</geneLocation>
<gene>
    <name evidence="7" type="ORF">QG404_01010</name>
</gene>
<keyword evidence="5" id="KW-0813">Transport</keyword>
<comment type="similarity">
    <text evidence="5">Belongs to the TonB family.</text>
</comment>
<name>A0ABY8P022_9GAMM</name>
<dbReference type="RefSeq" id="WP_280937070.1">
    <property type="nucleotide sequence ID" value="NZ_CP123758.1"/>
</dbReference>
<evidence type="ECO:0000256" key="2">
    <source>
        <dbReference type="ARBA" id="ARBA00022692"/>
    </source>
</evidence>
<evidence type="ECO:0000313" key="8">
    <source>
        <dbReference type="Proteomes" id="UP001231859"/>
    </source>
</evidence>
<keyword evidence="2" id="KW-0812">Transmembrane</keyword>
<protein>
    <recommendedName>
        <fullName evidence="5">Protein TonB</fullName>
    </recommendedName>
</protein>
<evidence type="ECO:0000259" key="6">
    <source>
        <dbReference type="PROSITE" id="PS52015"/>
    </source>
</evidence>
<keyword evidence="5" id="KW-0997">Cell inner membrane</keyword>
<sequence length="148" mass="17166">MPGDTSGLLLFHFVPVPFTIEEPDTVVIVPVLYIMLHIQIYLEKGKSMYSVLILLISLLYHSFCTAIEVDYPDRAWHFNQNGYVKVVYDIDENGSVENIKILESKPAFMFDQAVKKALYKQRFEKNKPKKSVNLTVVFDKKDISNRNY</sequence>
<dbReference type="Proteomes" id="UP001231859">
    <property type="component" value="Plasmid paApi_AU2"/>
</dbReference>
<keyword evidence="7" id="KW-0614">Plasmid</keyword>
<keyword evidence="5" id="KW-1003">Cell membrane</keyword>
<evidence type="ECO:0000256" key="5">
    <source>
        <dbReference type="RuleBase" id="RU362123"/>
    </source>
</evidence>